<name>A0A150G6Y6_GONPE</name>
<organism evidence="3 4">
    <name type="scientific">Gonium pectorale</name>
    <name type="common">Green alga</name>
    <dbReference type="NCBI Taxonomy" id="33097"/>
    <lineage>
        <taxon>Eukaryota</taxon>
        <taxon>Viridiplantae</taxon>
        <taxon>Chlorophyta</taxon>
        <taxon>core chlorophytes</taxon>
        <taxon>Chlorophyceae</taxon>
        <taxon>CS clade</taxon>
        <taxon>Chlamydomonadales</taxon>
        <taxon>Volvocaceae</taxon>
        <taxon>Gonium</taxon>
    </lineage>
</organism>
<evidence type="ECO:0000256" key="1">
    <source>
        <dbReference type="SAM" id="MobiDB-lite"/>
    </source>
</evidence>
<feature type="region of interest" description="Disordered" evidence="1">
    <location>
        <begin position="141"/>
        <end position="161"/>
    </location>
</feature>
<keyword evidence="2" id="KW-1133">Transmembrane helix</keyword>
<dbReference type="Proteomes" id="UP000075714">
    <property type="component" value="Unassembled WGS sequence"/>
</dbReference>
<keyword evidence="2" id="KW-0812">Transmembrane</keyword>
<accession>A0A150G6Y6</accession>
<reference evidence="4" key="1">
    <citation type="journal article" date="2016" name="Nat. Commun.">
        <title>The Gonium pectorale genome demonstrates co-option of cell cycle regulation during the evolution of multicellularity.</title>
        <authorList>
            <person name="Hanschen E.R."/>
            <person name="Marriage T.N."/>
            <person name="Ferris P.J."/>
            <person name="Hamaji T."/>
            <person name="Toyoda A."/>
            <person name="Fujiyama A."/>
            <person name="Neme R."/>
            <person name="Noguchi H."/>
            <person name="Minakuchi Y."/>
            <person name="Suzuki M."/>
            <person name="Kawai-Toyooka H."/>
            <person name="Smith D.R."/>
            <person name="Sparks H."/>
            <person name="Anderson J."/>
            <person name="Bakaric R."/>
            <person name="Luria V."/>
            <person name="Karger A."/>
            <person name="Kirschner M.W."/>
            <person name="Durand P.M."/>
            <person name="Michod R.E."/>
            <person name="Nozaki H."/>
            <person name="Olson B.J."/>
        </authorList>
    </citation>
    <scope>NUCLEOTIDE SEQUENCE [LARGE SCALE GENOMIC DNA]</scope>
    <source>
        <strain evidence="4">NIES-2863</strain>
    </source>
</reference>
<evidence type="ECO:0000313" key="3">
    <source>
        <dbReference type="EMBL" id="KXZ45629.1"/>
    </source>
</evidence>
<keyword evidence="2" id="KW-0472">Membrane</keyword>
<proteinExistence type="predicted"/>
<sequence length="405" mass="41221">MVVAEALLGTPTSTAGNPWWLYLDQAFIRANPGYEVLVGAFFLLFLPLSIALNSAAFSVAVLLCTPPELRALAASNGPSDAPGAAAAAGPAPAHRRGAAGAAAGVPHVTRKPGGPLPLFSLEDDPSAAALADIGIQAVPHSSLPLSPPPRHPAEGSSADAASASAAAAAALTASTLPAERAAAGADSGGPLNTLRAALASIAAVLPEAPASVRRVWWADMHLNARALPLQGLCLLVLPALWAVPRLLRLQLTLPAAALEGRTGRDAIERSGALMGSSLAAYGMPFALLLGAGRLLEYVQTVAMALIPPRWWRDVVEVPLLVAGAFLLVKACVARLQDLLPLATYMELAEQEADSRRKQQEQVAAAMLLQEPPQQPQAHGKEANGAAGAGPALTHAAAAAVAPAAA</sequence>
<dbReference type="OrthoDB" id="548722at2759"/>
<feature type="transmembrane region" description="Helical" evidence="2">
    <location>
        <begin position="36"/>
        <end position="63"/>
    </location>
</feature>
<comment type="caution">
    <text evidence="3">The sequence shown here is derived from an EMBL/GenBank/DDBJ whole genome shotgun (WGS) entry which is preliminary data.</text>
</comment>
<dbReference type="EMBL" id="LSYV01000053">
    <property type="protein sequence ID" value="KXZ45629.1"/>
    <property type="molecule type" value="Genomic_DNA"/>
</dbReference>
<dbReference type="AlphaFoldDB" id="A0A150G6Y6"/>
<evidence type="ECO:0000256" key="2">
    <source>
        <dbReference type="SAM" id="Phobius"/>
    </source>
</evidence>
<gene>
    <name evidence="3" type="ORF">GPECTOR_52g30</name>
</gene>
<feature type="region of interest" description="Disordered" evidence="1">
    <location>
        <begin position="80"/>
        <end position="109"/>
    </location>
</feature>
<feature type="region of interest" description="Disordered" evidence="1">
    <location>
        <begin position="366"/>
        <end position="388"/>
    </location>
</feature>
<evidence type="ECO:0000313" key="4">
    <source>
        <dbReference type="Proteomes" id="UP000075714"/>
    </source>
</evidence>
<protein>
    <submittedName>
        <fullName evidence="3">Uncharacterized protein</fullName>
    </submittedName>
</protein>
<keyword evidence="4" id="KW-1185">Reference proteome</keyword>
<feature type="transmembrane region" description="Helical" evidence="2">
    <location>
        <begin position="222"/>
        <end position="243"/>
    </location>
</feature>
<feature type="compositionally biased region" description="Low complexity" evidence="1">
    <location>
        <begin position="80"/>
        <end position="104"/>
    </location>
</feature>